<accession>A0ABY8L2H1</accession>
<evidence type="ECO:0000313" key="1">
    <source>
        <dbReference type="EMBL" id="WGH75642.1"/>
    </source>
</evidence>
<name>A0ABY8L2H1_9FLAO</name>
<dbReference type="Proteomes" id="UP001232001">
    <property type="component" value="Chromosome"/>
</dbReference>
<protein>
    <recommendedName>
        <fullName evidence="3">Lipoprotein</fullName>
    </recommendedName>
</protein>
<organism evidence="1 2">
    <name type="scientific">Tenacibaculum tangerinum</name>
    <dbReference type="NCBI Taxonomy" id="3038772"/>
    <lineage>
        <taxon>Bacteria</taxon>
        <taxon>Pseudomonadati</taxon>
        <taxon>Bacteroidota</taxon>
        <taxon>Flavobacteriia</taxon>
        <taxon>Flavobacteriales</taxon>
        <taxon>Flavobacteriaceae</taxon>
        <taxon>Tenacibaculum</taxon>
    </lineage>
</organism>
<dbReference type="EMBL" id="CP122539">
    <property type="protein sequence ID" value="WGH75642.1"/>
    <property type="molecule type" value="Genomic_DNA"/>
</dbReference>
<gene>
    <name evidence="1" type="ORF">P8625_00325</name>
</gene>
<evidence type="ECO:0000313" key="2">
    <source>
        <dbReference type="Proteomes" id="UP001232001"/>
    </source>
</evidence>
<proteinExistence type="predicted"/>
<dbReference type="PROSITE" id="PS51257">
    <property type="entry name" value="PROKAR_LIPOPROTEIN"/>
    <property type="match status" value="1"/>
</dbReference>
<keyword evidence="2" id="KW-1185">Reference proteome</keyword>
<dbReference type="RefSeq" id="WP_279651516.1">
    <property type="nucleotide sequence ID" value="NZ_CP122539.1"/>
</dbReference>
<sequence>MKTKILKIIILILIFVSCKNKTTERKQIKINRTSEVEKVKETEILTLTDSIEINLESTDKMLDFLSAKYSKVYEYKGMDSRQLIGINFITKDSIDYYLSSETMPCDTEYYGKAFNQNYGLDSEVDEDENGISYPSNEYSNDQQDYVIYIRVALDSTKLKIGYADNVTDGTDCAPNTVNIMKKIK</sequence>
<reference evidence="1 2" key="1">
    <citation type="submission" date="2023-04" db="EMBL/GenBank/DDBJ databases">
        <title>Tenacibaculum tangerinum sp. nov., isolated from sea tidal flat of South Korea.</title>
        <authorList>
            <person name="Lee S.H."/>
            <person name="Kim J.-J."/>
        </authorList>
    </citation>
    <scope>NUCLEOTIDE SEQUENCE [LARGE SCALE GENOMIC DNA]</scope>
    <source>
        <strain evidence="1 2">GRR-S3-23</strain>
    </source>
</reference>
<evidence type="ECO:0008006" key="3">
    <source>
        <dbReference type="Google" id="ProtNLM"/>
    </source>
</evidence>